<feature type="domain" description="THUMP" evidence="10">
    <location>
        <begin position="52"/>
        <end position="155"/>
    </location>
</feature>
<evidence type="ECO:0000256" key="5">
    <source>
        <dbReference type="ARBA" id="ARBA00022741"/>
    </source>
</evidence>
<dbReference type="GO" id="GO:0052837">
    <property type="term" value="P:thiazole biosynthetic process"/>
    <property type="evidence" value="ECO:0007669"/>
    <property type="project" value="TreeGrafter"/>
</dbReference>
<comment type="subcellular location">
    <subcellularLocation>
        <location evidence="1 9">Cytoplasm</location>
    </subcellularLocation>
</comment>
<dbReference type="OrthoDB" id="372227at2157"/>
<feature type="binding site" evidence="9">
    <location>
        <position position="289"/>
    </location>
    <ligand>
        <name>ATP</name>
        <dbReference type="ChEBI" id="CHEBI:30616"/>
    </ligand>
</feature>
<dbReference type="GO" id="GO:0005524">
    <property type="term" value="F:ATP binding"/>
    <property type="evidence" value="ECO:0007669"/>
    <property type="project" value="UniProtKB-UniRule"/>
</dbReference>
<dbReference type="Pfam" id="PF22025">
    <property type="entry name" value="ThiI_fer"/>
    <property type="match status" value="1"/>
</dbReference>
<dbReference type="InterPro" id="IPR004114">
    <property type="entry name" value="THUMP_dom"/>
</dbReference>
<evidence type="ECO:0000256" key="3">
    <source>
        <dbReference type="ARBA" id="ARBA00022555"/>
    </source>
</evidence>
<feature type="binding site" evidence="9">
    <location>
        <begin position="173"/>
        <end position="174"/>
    </location>
    <ligand>
        <name>ATP</name>
        <dbReference type="ChEBI" id="CHEBI:30616"/>
    </ligand>
</feature>
<dbReference type="EMBL" id="CP002069">
    <property type="protein sequence ID" value="ADI74707.1"/>
    <property type="molecule type" value="Genomic_DNA"/>
</dbReference>
<evidence type="ECO:0000313" key="11">
    <source>
        <dbReference type="EMBL" id="ADI74707.1"/>
    </source>
</evidence>
<proteinExistence type="inferred from homology"/>
<dbReference type="KEGG" id="mev:Metev_1875"/>
<dbReference type="InterPro" id="IPR020536">
    <property type="entry name" value="ThiI_AANH"/>
</dbReference>
<dbReference type="GO" id="GO:0005829">
    <property type="term" value="C:cytosol"/>
    <property type="evidence" value="ECO:0007669"/>
    <property type="project" value="TreeGrafter"/>
</dbReference>
<evidence type="ECO:0000256" key="2">
    <source>
        <dbReference type="ARBA" id="ARBA00022490"/>
    </source>
</evidence>
<dbReference type="SMART" id="SM00981">
    <property type="entry name" value="THUMP"/>
    <property type="match status" value="1"/>
</dbReference>
<keyword evidence="6 9" id="KW-0067">ATP-binding</keyword>
<evidence type="ECO:0000256" key="1">
    <source>
        <dbReference type="ARBA" id="ARBA00004496"/>
    </source>
</evidence>
<dbReference type="InterPro" id="IPR049961">
    <property type="entry name" value="ThiI_N"/>
</dbReference>
<dbReference type="SUPFAM" id="SSF143437">
    <property type="entry name" value="THUMP domain-like"/>
    <property type="match status" value="1"/>
</dbReference>
<evidence type="ECO:0000256" key="4">
    <source>
        <dbReference type="ARBA" id="ARBA00022679"/>
    </source>
</evidence>
<sequence length="362" mass="41101">MTDYWLVRYSEIFLKSNHVQKRWVNKLVDNIQKHIPNCHVKTERGRIWLYGDVEPEKLKNVFGIRSYSPCIYCPLDELSKCLLEYCENKNFGDVQTFALRIKRVGAHDFSSQDKARELGNLIRKHYPHLKVDLDNPEKEIFIEIRDSDCYLFSEKIAGPGGIPLGVEGSLVALMSGGIDSPVAAYMMMKRGCSIIPIYVDIDPYLGEKGKERAFKVVDALKQYQPGIELEVIGDDYLYTAKKILKHYNSDKYTCLICKRRLYRIAEDLANKYKALGIVTGDSLGQVASQTLDNLYVLDEATNLPVYRPLIGFDKEEVIDIARRIGTYSLSTISTGGCGAVPEKPATKAKLDIVKSFENLYNE</sequence>
<gene>
    <name evidence="9" type="primary">thiI</name>
    <name evidence="11" type="ordered locus">Metev_1875</name>
</gene>
<keyword evidence="5 9" id="KW-0547">Nucleotide-binding</keyword>
<keyword evidence="8 9" id="KW-0784">Thiamine biosynthesis</keyword>
<dbReference type="InterPro" id="IPR054173">
    <property type="entry name" value="ThiI_fer"/>
</dbReference>
<accession>D7EA36</accession>
<dbReference type="InterPro" id="IPR050102">
    <property type="entry name" value="tRNA_sulfurtransferase_ThiI"/>
</dbReference>
<dbReference type="GO" id="GO:0002937">
    <property type="term" value="P:tRNA 4-thiouridine biosynthesis"/>
    <property type="evidence" value="ECO:0007669"/>
    <property type="project" value="TreeGrafter"/>
</dbReference>
<organism evidence="11 12">
    <name type="scientific">Methanohalobium evestigatum (strain ATCC BAA-1072 / DSM 3721 / NBRC 107634 / OCM 161 / Z-7303)</name>
    <dbReference type="NCBI Taxonomy" id="644295"/>
    <lineage>
        <taxon>Archaea</taxon>
        <taxon>Methanobacteriati</taxon>
        <taxon>Methanobacteriota</taxon>
        <taxon>Stenosarchaea group</taxon>
        <taxon>Methanomicrobia</taxon>
        <taxon>Methanosarcinales</taxon>
        <taxon>Methanosarcinaceae</taxon>
        <taxon>Methanohalobium</taxon>
    </lineage>
</organism>
<comment type="similarity">
    <text evidence="9">Belongs to the ThiI family.</text>
</comment>
<dbReference type="HAMAP" id="MF_00021">
    <property type="entry name" value="ThiI"/>
    <property type="match status" value="1"/>
</dbReference>
<dbReference type="RefSeq" id="WP_013195272.1">
    <property type="nucleotide sequence ID" value="NC_014253.1"/>
</dbReference>
<dbReference type="GO" id="GO:0004810">
    <property type="term" value="F:CCA tRNA nucleotidyltransferase activity"/>
    <property type="evidence" value="ECO:0007669"/>
    <property type="project" value="InterPro"/>
</dbReference>
<evidence type="ECO:0000256" key="7">
    <source>
        <dbReference type="ARBA" id="ARBA00022884"/>
    </source>
</evidence>
<dbReference type="HOGENOM" id="CLU_037952_4_0_2"/>
<feature type="binding site" evidence="9">
    <location>
        <position position="280"/>
    </location>
    <ligand>
        <name>ATP</name>
        <dbReference type="ChEBI" id="CHEBI:30616"/>
    </ligand>
</feature>
<dbReference type="EC" id="2.8.1.4" evidence="9"/>
<reference evidence="11 12" key="1">
    <citation type="submission" date="2010-06" db="EMBL/GenBank/DDBJ databases">
        <title>Complete sequence chromosome of Methanohalobium evestigatum Z-7303.</title>
        <authorList>
            <consortium name="US DOE Joint Genome Institute"/>
            <person name="Lucas S."/>
            <person name="Copeland A."/>
            <person name="Lapidus A."/>
            <person name="Cheng J.-F."/>
            <person name="Bruce D."/>
            <person name="Goodwin L."/>
            <person name="Pitluck S."/>
            <person name="Saunders E."/>
            <person name="Detter J.C."/>
            <person name="Han C."/>
            <person name="Tapia R."/>
            <person name="Land M."/>
            <person name="Hauser L."/>
            <person name="Kyrpides N."/>
            <person name="Mikhailova N."/>
            <person name="Sieprawska-Lupa M."/>
            <person name="Whitman W.B."/>
            <person name="Anderson I."/>
            <person name="Woyke T."/>
        </authorList>
    </citation>
    <scope>NUCLEOTIDE SEQUENCE [LARGE SCALE GENOMIC DNA]</scope>
    <source>
        <strain evidence="12">ATCC BAA-1072 / DSM 3721 / NBRC 107634 / OCM 161 / Z-7303</strain>
    </source>
</reference>
<dbReference type="Proteomes" id="UP000000391">
    <property type="component" value="Chromosome"/>
</dbReference>
<dbReference type="InterPro" id="IPR003720">
    <property type="entry name" value="tRNA_STrfase"/>
</dbReference>
<dbReference type="CDD" id="cd01712">
    <property type="entry name" value="PPase_ThiI"/>
    <property type="match status" value="1"/>
</dbReference>
<evidence type="ECO:0000259" key="10">
    <source>
        <dbReference type="PROSITE" id="PS51165"/>
    </source>
</evidence>
<dbReference type="GO" id="GO:0000049">
    <property type="term" value="F:tRNA binding"/>
    <property type="evidence" value="ECO:0007669"/>
    <property type="project" value="UniProtKB-UniRule"/>
</dbReference>
<evidence type="ECO:0000313" key="12">
    <source>
        <dbReference type="Proteomes" id="UP000000391"/>
    </source>
</evidence>
<dbReference type="GO" id="GO:0009229">
    <property type="term" value="P:thiamine diphosphate biosynthetic process"/>
    <property type="evidence" value="ECO:0007669"/>
    <property type="project" value="UniProtKB-UniRule"/>
</dbReference>
<evidence type="ECO:0000256" key="6">
    <source>
        <dbReference type="ARBA" id="ARBA00022840"/>
    </source>
</evidence>
<dbReference type="PANTHER" id="PTHR43209:SF1">
    <property type="entry name" value="TRNA SULFURTRANSFERASE"/>
    <property type="match status" value="1"/>
</dbReference>
<comment type="catalytic activity">
    <reaction evidence="9">
        <text>[ThiS sulfur-carrier protein]-C-terminal Gly-Gly-AMP + S-sulfanyl-L-cysteinyl-[cysteine desulfurase] + AH2 = [ThiS sulfur-carrier protein]-C-terminal-Gly-aminoethanethioate + L-cysteinyl-[cysteine desulfurase] + A + AMP + 2 H(+)</text>
        <dbReference type="Rhea" id="RHEA:43340"/>
        <dbReference type="Rhea" id="RHEA-COMP:12157"/>
        <dbReference type="Rhea" id="RHEA-COMP:12158"/>
        <dbReference type="Rhea" id="RHEA-COMP:12910"/>
        <dbReference type="Rhea" id="RHEA-COMP:19908"/>
        <dbReference type="ChEBI" id="CHEBI:13193"/>
        <dbReference type="ChEBI" id="CHEBI:15378"/>
        <dbReference type="ChEBI" id="CHEBI:17499"/>
        <dbReference type="ChEBI" id="CHEBI:29950"/>
        <dbReference type="ChEBI" id="CHEBI:61963"/>
        <dbReference type="ChEBI" id="CHEBI:90618"/>
        <dbReference type="ChEBI" id="CHEBI:232372"/>
        <dbReference type="ChEBI" id="CHEBI:456215"/>
    </reaction>
</comment>
<comment type="pathway">
    <text evidence="9">Cofactor biosynthesis; thiamine diphosphate biosynthesis.</text>
</comment>
<comment type="catalytic activity">
    <reaction evidence="9">
        <text>[ThiI sulfur-carrier protein]-S-sulfanyl-L-cysteine + a uridine in tRNA + 2 reduced [2Fe-2S]-[ferredoxin] + ATP + H(+) = [ThiI sulfur-carrier protein]-L-cysteine + a 4-thiouridine in tRNA + 2 oxidized [2Fe-2S]-[ferredoxin] + AMP + diphosphate</text>
        <dbReference type="Rhea" id="RHEA:24176"/>
        <dbReference type="Rhea" id="RHEA-COMP:10000"/>
        <dbReference type="Rhea" id="RHEA-COMP:10001"/>
        <dbReference type="Rhea" id="RHEA-COMP:13337"/>
        <dbReference type="Rhea" id="RHEA-COMP:13338"/>
        <dbReference type="Rhea" id="RHEA-COMP:13339"/>
        <dbReference type="Rhea" id="RHEA-COMP:13340"/>
        <dbReference type="ChEBI" id="CHEBI:15378"/>
        <dbReference type="ChEBI" id="CHEBI:29950"/>
        <dbReference type="ChEBI" id="CHEBI:30616"/>
        <dbReference type="ChEBI" id="CHEBI:33019"/>
        <dbReference type="ChEBI" id="CHEBI:33737"/>
        <dbReference type="ChEBI" id="CHEBI:33738"/>
        <dbReference type="ChEBI" id="CHEBI:61963"/>
        <dbReference type="ChEBI" id="CHEBI:65315"/>
        <dbReference type="ChEBI" id="CHEBI:136798"/>
        <dbReference type="ChEBI" id="CHEBI:456215"/>
        <dbReference type="EC" id="2.8.1.4"/>
    </reaction>
</comment>
<dbReference type="InterPro" id="IPR049962">
    <property type="entry name" value="THUMP_ThiI"/>
</dbReference>
<evidence type="ECO:0000256" key="9">
    <source>
        <dbReference type="HAMAP-Rule" id="MF_00021"/>
    </source>
</evidence>
<protein>
    <recommendedName>
        <fullName evidence="9">Probable tRNA sulfurtransferase</fullName>
        <ecNumber evidence="9">2.8.1.4</ecNumber>
    </recommendedName>
    <alternativeName>
        <fullName evidence="9">Sulfur carrier protein ThiS sulfurtransferase</fullName>
    </alternativeName>
    <alternativeName>
        <fullName evidence="9">Thiamine biosynthesis protein ThiI</fullName>
    </alternativeName>
    <alternativeName>
        <fullName evidence="9">tRNA 4-thiouridine synthase</fullName>
    </alternativeName>
</protein>
<comment type="caution">
    <text evidence="9">Lacks conserved residue(s) required for the propagation of feature annotation.</text>
</comment>
<comment type="function">
    <text evidence="9">Catalyzes the ATP-dependent transfer of a sulfur to tRNA to produce 4-thiouridine in position 8 of tRNAs, which functions as a near-UV photosensor. Also catalyzes the transfer of sulfur to the sulfur carrier protein ThiS, forming ThiS-thiocarboxylate. This is a step in the synthesis of thiazole, in the thiamine biosynthesis pathway. The sulfur is donated as persulfide by IscS.</text>
</comment>
<keyword evidence="12" id="KW-1185">Reference proteome</keyword>
<dbReference type="PANTHER" id="PTHR43209">
    <property type="entry name" value="TRNA SULFURTRANSFERASE"/>
    <property type="match status" value="1"/>
</dbReference>
<feature type="binding site" evidence="9">
    <location>
        <position position="258"/>
    </location>
    <ligand>
        <name>ATP</name>
        <dbReference type="ChEBI" id="CHEBI:30616"/>
    </ligand>
</feature>
<dbReference type="GeneID" id="9347531"/>
<dbReference type="NCBIfam" id="TIGR00342">
    <property type="entry name" value="tRNA uracil 4-sulfurtransferase ThiI"/>
    <property type="match status" value="1"/>
</dbReference>
<dbReference type="STRING" id="644295.Metev_1875"/>
<evidence type="ECO:0000256" key="8">
    <source>
        <dbReference type="ARBA" id="ARBA00022977"/>
    </source>
</evidence>
<keyword evidence="4 9" id="KW-0808">Transferase</keyword>
<dbReference type="PROSITE" id="PS51165">
    <property type="entry name" value="THUMP"/>
    <property type="match status" value="1"/>
</dbReference>
<dbReference type="SUPFAM" id="SSF52402">
    <property type="entry name" value="Adenine nucleotide alpha hydrolases-like"/>
    <property type="match status" value="1"/>
</dbReference>
<keyword evidence="2 9" id="KW-0963">Cytoplasm</keyword>
<dbReference type="CDD" id="cd11716">
    <property type="entry name" value="THUMP_ThiI"/>
    <property type="match status" value="1"/>
</dbReference>
<keyword evidence="7 9" id="KW-0694">RNA-binding</keyword>
<dbReference type="GO" id="GO:0009228">
    <property type="term" value="P:thiamine biosynthetic process"/>
    <property type="evidence" value="ECO:0007669"/>
    <property type="project" value="UniProtKB-KW"/>
</dbReference>
<keyword evidence="3 9" id="KW-0820">tRNA-binding</keyword>
<dbReference type="UniPathway" id="UPA00060"/>
<dbReference type="InterPro" id="IPR014729">
    <property type="entry name" value="Rossmann-like_a/b/a_fold"/>
</dbReference>
<dbReference type="Gene3D" id="3.30.2130.30">
    <property type="match status" value="1"/>
</dbReference>
<dbReference type="AlphaFoldDB" id="D7EA36"/>
<name>D7EA36_METEZ</name>
<dbReference type="Gene3D" id="3.40.50.620">
    <property type="entry name" value="HUPs"/>
    <property type="match status" value="1"/>
</dbReference>
<dbReference type="Pfam" id="PF02926">
    <property type="entry name" value="THUMP"/>
    <property type="match status" value="1"/>
</dbReference>
<dbReference type="Pfam" id="PF02568">
    <property type="entry name" value="ThiI"/>
    <property type="match status" value="1"/>
</dbReference>
<dbReference type="GO" id="GO:0140741">
    <property type="term" value="F:tRNA-uracil-4 sulfurtransferase activity"/>
    <property type="evidence" value="ECO:0007669"/>
    <property type="project" value="UniProtKB-EC"/>
</dbReference>